<keyword evidence="2 3" id="KW-0732">Signal</keyword>
<evidence type="ECO:0000259" key="4">
    <source>
        <dbReference type="Pfam" id="PF13458"/>
    </source>
</evidence>
<feature type="chain" id="PRO_5045938686" evidence="3">
    <location>
        <begin position="23"/>
        <end position="400"/>
    </location>
</feature>
<evidence type="ECO:0000313" key="5">
    <source>
        <dbReference type="EMBL" id="WXB75374.1"/>
    </source>
</evidence>
<proteinExistence type="inferred from homology"/>
<keyword evidence="6" id="KW-1185">Reference proteome</keyword>
<dbReference type="PANTHER" id="PTHR47235">
    <property type="entry name" value="BLR6548 PROTEIN"/>
    <property type="match status" value="1"/>
</dbReference>
<name>A0ABZ2ME85_9MICO</name>
<dbReference type="InterPro" id="IPR028082">
    <property type="entry name" value="Peripla_BP_I"/>
</dbReference>
<dbReference type="InterPro" id="IPR028081">
    <property type="entry name" value="Leu-bd"/>
</dbReference>
<dbReference type="PROSITE" id="PS51257">
    <property type="entry name" value="PROKAR_LIPOPROTEIN"/>
    <property type="match status" value="1"/>
</dbReference>
<evidence type="ECO:0000256" key="1">
    <source>
        <dbReference type="ARBA" id="ARBA00010062"/>
    </source>
</evidence>
<comment type="similarity">
    <text evidence="1">Belongs to the leucine-binding protein family.</text>
</comment>
<feature type="signal peptide" evidence="3">
    <location>
        <begin position="1"/>
        <end position="22"/>
    </location>
</feature>
<reference evidence="5 6" key="1">
    <citation type="submission" date="2024-02" db="EMBL/GenBank/DDBJ databases">
        <title>Janibacter sp. nov., isolated from gut of marine sandworm.</title>
        <authorList>
            <person name="Kim B."/>
            <person name="Jun M.O."/>
            <person name="Shin N.-R."/>
        </authorList>
    </citation>
    <scope>NUCLEOTIDE SEQUENCE [LARGE SCALE GENOMIC DNA]</scope>
    <source>
        <strain evidence="5 6">A1S7</strain>
    </source>
</reference>
<accession>A0ABZ2ME85</accession>
<feature type="domain" description="Leucine-binding protein" evidence="4">
    <location>
        <begin position="37"/>
        <end position="389"/>
    </location>
</feature>
<evidence type="ECO:0000256" key="3">
    <source>
        <dbReference type="SAM" id="SignalP"/>
    </source>
</evidence>
<gene>
    <name evidence="5" type="ORF">V1351_10445</name>
</gene>
<dbReference type="RefSeq" id="WP_338748086.1">
    <property type="nucleotide sequence ID" value="NZ_CP144913.1"/>
</dbReference>
<organism evidence="5 6">
    <name type="scientific">Janibacter alittae</name>
    <dbReference type="NCBI Taxonomy" id="3115209"/>
    <lineage>
        <taxon>Bacteria</taxon>
        <taxon>Bacillati</taxon>
        <taxon>Actinomycetota</taxon>
        <taxon>Actinomycetes</taxon>
        <taxon>Micrococcales</taxon>
        <taxon>Intrasporangiaceae</taxon>
        <taxon>Janibacter</taxon>
    </lineage>
</organism>
<sequence length="400" mass="41731">MSARNRTLAVAMAAASALALSACGGGGGGGGADSDEPIPIGMIADLTGATGDVGTPYNEGMLAYVDWRNEEGGIDGRQIEALSNDYAYEVPKAEQLYKQYINDGVVAVQGWGTGDTEALSASVGKDELPFMSGSFAEPLTDPEEAPYNFIIAPTYSDQMRIALNWIEEDSGGGGEVAVFHHDSPFGEAPVGDGQTWIDEEGLDLGYESYAMPSGSQNYVGLLSQAKDQGAKYVVIQNVASPAALVAKDIAAQNLDMKIVCLNWCGNELFIDSAGDKAAEGHILIQPFAPLSAEKEGHAPIKEYAEANNIDTADIGAAWVQGWYAMDIMAQGIEEAMASGDELTGASIREALETMGAIDTGGVVGDGTVEFSADSHRGSTATGIYEAQDGAMVEIDPDASL</sequence>
<dbReference type="Proteomes" id="UP001382727">
    <property type="component" value="Chromosome"/>
</dbReference>
<protein>
    <submittedName>
        <fullName evidence="5">ABC transporter substrate-binding protein</fullName>
    </submittedName>
</protein>
<dbReference type="SUPFAM" id="SSF53822">
    <property type="entry name" value="Periplasmic binding protein-like I"/>
    <property type="match status" value="1"/>
</dbReference>
<evidence type="ECO:0000313" key="6">
    <source>
        <dbReference type="Proteomes" id="UP001382727"/>
    </source>
</evidence>
<evidence type="ECO:0000256" key="2">
    <source>
        <dbReference type="ARBA" id="ARBA00022729"/>
    </source>
</evidence>
<dbReference type="PANTHER" id="PTHR47235:SF1">
    <property type="entry name" value="BLR6548 PROTEIN"/>
    <property type="match status" value="1"/>
</dbReference>
<dbReference type="Gene3D" id="3.40.50.2300">
    <property type="match status" value="2"/>
</dbReference>
<dbReference type="Pfam" id="PF13458">
    <property type="entry name" value="Peripla_BP_6"/>
    <property type="match status" value="1"/>
</dbReference>
<dbReference type="EMBL" id="CP144913">
    <property type="protein sequence ID" value="WXB75374.1"/>
    <property type="molecule type" value="Genomic_DNA"/>
</dbReference>